<keyword evidence="4" id="KW-0067">ATP-binding</keyword>
<keyword evidence="1" id="KW-0808">Transferase</keyword>
<dbReference type="Proteomes" id="UP000268652">
    <property type="component" value="Unassembled WGS sequence"/>
</dbReference>
<dbReference type="RefSeq" id="WP_120696793.1">
    <property type="nucleotide sequence ID" value="NZ_RBDX01000006.1"/>
</dbReference>
<evidence type="ECO:0000256" key="1">
    <source>
        <dbReference type="ARBA" id="ARBA00022679"/>
    </source>
</evidence>
<evidence type="ECO:0000256" key="4">
    <source>
        <dbReference type="ARBA" id="ARBA00022840"/>
    </source>
</evidence>
<evidence type="ECO:0000256" key="2">
    <source>
        <dbReference type="ARBA" id="ARBA00022741"/>
    </source>
</evidence>
<feature type="domain" description="Protein kinase" evidence="6">
    <location>
        <begin position="10"/>
        <end position="294"/>
    </location>
</feature>
<keyword evidence="7" id="KW-0723">Serine/threonine-protein kinase</keyword>
<evidence type="ECO:0000313" key="10">
    <source>
        <dbReference type="Proteomes" id="UP000275024"/>
    </source>
</evidence>
<evidence type="ECO:0000256" key="3">
    <source>
        <dbReference type="ARBA" id="ARBA00022777"/>
    </source>
</evidence>
<protein>
    <submittedName>
        <fullName evidence="7">Serine/threonine protein kinase</fullName>
    </submittedName>
</protein>
<keyword evidence="2" id="KW-0547">Nucleotide-binding</keyword>
<dbReference type="EMBL" id="RBDY01000006">
    <property type="protein sequence ID" value="RKN24454.1"/>
    <property type="molecule type" value="Genomic_DNA"/>
</dbReference>
<dbReference type="OrthoDB" id="9788659at2"/>
<evidence type="ECO:0000259" key="6">
    <source>
        <dbReference type="PROSITE" id="PS50011"/>
    </source>
</evidence>
<gene>
    <name evidence="8" type="ORF">D7318_11290</name>
    <name evidence="7" type="ORF">D7319_10110</name>
</gene>
<reference evidence="9 10" key="1">
    <citation type="submission" date="2018-09" db="EMBL/GenBank/DDBJ databases">
        <title>Streptomyces sp. nov. DS1-2, an endophytic actinomycete isolated from roots of Dendrobium scabrilingue.</title>
        <authorList>
            <person name="Kuncharoen N."/>
            <person name="Kudo T."/>
            <person name="Ohkuma M."/>
            <person name="Yuki M."/>
            <person name="Tanasupawat S."/>
        </authorList>
    </citation>
    <scope>NUCLEOTIDE SEQUENCE [LARGE SCALE GENOMIC DNA]</scope>
    <source>
        <strain evidence="7 10">AZ1-7</strain>
        <strain evidence="8 9">DS1-2</strain>
    </source>
</reference>
<feature type="compositionally biased region" description="Low complexity" evidence="5">
    <location>
        <begin position="299"/>
        <end position="312"/>
    </location>
</feature>
<comment type="caution">
    <text evidence="7">The sequence shown here is derived from an EMBL/GenBank/DDBJ whole genome shotgun (WGS) entry which is preliminary data.</text>
</comment>
<dbReference type="SMART" id="SM00220">
    <property type="entry name" value="S_TKc"/>
    <property type="match status" value="1"/>
</dbReference>
<dbReference type="SUPFAM" id="SSF56112">
    <property type="entry name" value="Protein kinase-like (PK-like)"/>
    <property type="match status" value="1"/>
</dbReference>
<feature type="compositionally biased region" description="Basic and acidic residues" evidence="5">
    <location>
        <begin position="344"/>
        <end position="354"/>
    </location>
</feature>
<proteinExistence type="predicted"/>
<dbReference type="InterPro" id="IPR000719">
    <property type="entry name" value="Prot_kinase_dom"/>
</dbReference>
<dbReference type="Gene3D" id="1.10.510.10">
    <property type="entry name" value="Transferase(Phosphotransferase) domain 1"/>
    <property type="match status" value="1"/>
</dbReference>
<accession>A0A3A9WBT2</accession>
<dbReference type="PANTHER" id="PTHR24349">
    <property type="entry name" value="SERINE/THREONINE-PROTEIN KINASE"/>
    <property type="match status" value="1"/>
</dbReference>
<dbReference type="PROSITE" id="PS00108">
    <property type="entry name" value="PROTEIN_KINASE_ST"/>
    <property type="match status" value="1"/>
</dbReference>
<organism evidence="7 10">
    <name type="scientific">Streptomyces radicis</name>
    <dbReference type="NCBI Taxonomy" id="1750517"/>
    <lineage>
        <taxon>Bacteria</taxon>
        <taxon>Bacillati</taxon>
        <taxon>Actinomycetota</taxon>
        <taxon>Actinomycetes</taxon>
        <taxon>Kitasatosporales</taxon>
        <taxon>Streptomycetaceae</taxon>
        <taxon>Streptomyces</taxon>
    </lineage>
</organism>
<dbReference type="InterPro" id="IPR008271">
    <property type="entry name" value="Ser/Thr_kinase_AS"/>
</dbReference>
<dbReference type="InterPro" id="IPR050205">
    <property type="entry name" value="CDPK_Ser/Thr_kinases"/>
</dbReference>
<evidence type="ECO:0000313" key="7">
    <source>
        <dbReference type="EMBL" id="RKN10112.1"/>
    </source>
</evidence>
<keyword evidence="9" id="KW-1185">Reference proteome</keyword>
<feature type="region of interest" description="Disordered" evidence="5">
    <location>
        <begin position="299"/>
        <end position="380"/>
    </location>
</feature>
<dbReference type="InterPro" id="IPR011009">
    <property type="entry name" value="Kinase-like_dom_sf"/>
</dbReference>
<evidence type="ECO:0000313" key="9">
    <source>
        <dbReference type="Proteomes" id="UP000268652"/>
    </source>
</evidence>
<feature type="compositionally biased region" description="Basic and acidic residues" evidence="5">
    <location>
        <begin position="369"/>
        <end position="380"/>
    </location>
</feature>
<name>A0A3A9WBT2_9ACTN</name>
<evidence type="ECO:0000256" key="5">
    <source>
        <dbReference type="SAM" id="MobiDB-lite"/>
    </source>
</evidence>
<dbReference type="AlphaFoldDB" id="A0A3A9WBT2"/>
<feature type="compositionally biased region" description="Gly residues" evidence="5">
    <location>
        <begin position="320"/>
        <end position="338"/>
    </location>
</feature>
<keyword evidence="3 7" id="KW-0418">Kinase</keyword>
<dbReference type="Proteomes" id="UP000275024">
    <property type="component" value="Unassembled WGS sequence"/>
</dbReference>
<sequence length="380" mass="41036">MRRGDVINGYRLVSEPTNAGGGKCVWAFAEKGGREFFLKRFLEPKLPRAGASPDTPSVRIRLAACRDFEERHRGIMRRLRPDARGAGNLVLATDFFHERSSYYKVTERIDTDSLAEPHTLEPAHRAVLLRTLGSSLKLLHDIDVVHGDLKPANVLVQRRQGATYHTAKLIDFDDSYLSGRPPGRDAIAGDSLYGAPEWRRYVQGDELVDEPDLTTAVDLFALGLMAHLMVTGALPGHDERYGSPADAVNAGEALAWDPRLSDEMTALVRDLTAWDPGARPSVERFLAVLRDPEVCALGAPRASAPPVAPSRTSRVRFSGSSGGSGGSEGSGSAGGSGAGTPPRSAREDADEAPRRSRVRFTPRGGGAAHDSRGGRDERRA</sequence>
<dbReference type="EMBL" id="RBDX01000006">
    <property type="protein sequence ID" value="RKN10112.1"/>
    <property type="molecule type" value="Genomic_DNA"/>
</dbReference>
<dbReference type="GO" id="GO:0005524">
    <property type="term" value="F:ATP binding"/>
    <property type="evidence" value="ECO:0007669"/>
    <property type="project" value="UniProtKB-KW"/>
</dbReference>
<dbReference type="GO" id="GO:0004674">
    <property type="term" value="F:protein serine/threonine kinase activity"/>
    <property type="evidence" value="ECO:0007669"/>
    <property type="project" value="UniProtKB-KW"/>
</dbReference>
<dbReference type="PROSITE" id="PS50011">
    <property type="entry name" value="PROTEIN_KINASE_DOM"/>
    <property type="match status" value="1"/>
</dbReference>
<dbReference type="Pfam" id="PF00069">
    <property type="entry name" value="Pkinase"/>
    <property type="match status" value="1"/>
</dbReference>
<evidence type="ECO:0000313" key="8">
    <source>
        <dbReference type="EMBL" id="RKN24454.1"/>
    </source>
</evidence>